<evidence type="ECO:0000313" key="2">
    <source>
        <dbReference type="Proteomes" id="UP000274504"/>
    </source>
</evidence>
<protein>
    <submittedName>
        <fullName evidence="3">Rubis-subs-bind domain-containing protein</fullName>
    </submittedName>
</protein>
<organism evidence="3">
    <name type="scientific">Hymenolepis diminuta</name>
    <name type="common">Rat tapeworm</name>
    <dbReference type="NCBI Taxonomy" id="6216"/>
    <lineage>
        <taxon>Eukaryota</taxon>
        <taxon>Metazoa</taxon>
        <taxon>Spiralia</taxon>
        <taxon>Lophotrochozoa</taxon>
        <taxon>Platyhelminthes</taxon>
        <taxon>Cestoda</taxon>
        <taxon>Eucestoda</taxon>
        <taxon>Cyclophyllidea</taxon>
        <taxon>Hymenolepididae</taxon>
        <taxon>Hymenolepis</taxon>
    </lineage>
</organism>
<evidence type="ECO:0000313" key="3">
    <source>
        <dbReference type="WBParaSite" id="HDID_0000192701-mRNA-1"/>
    </source>
</evidence>
<reference evidence="1 2" key="2">
    <citation type="submission" date="2018-11" db="EMBL/GenBank/DDBJ databases">
        <authorList>
            <consortium name="Pathogen Informatics"/>
        </authorList>
    </citation>
    <scope>NUCLEOTIDE SEQUENCE [LARGE SCALE GENOMIC DNA]</scope>
</reference>
<reference evidence="3" key="1">
    <citation type="submission" date="2017-02" db="UniProtKB">
        <authorList>
            <consortium name="WormBaseParasite"/>
        </authorList>
    </citation>
    <scope>IDENTIFICATION</scope>
</reference>
<dbReference type="WBParaSite" id="HDID_0000192701-mRNA-1">
    <property type="protein sequence ID" value="HDID_0000192701-mRNA-1"/>
    <property type="gene ID" value="HDID_0000192701"/>
</dbReference>
<proteinExistence type="predicted"/>
<gene>
    <name evidence="1" type="ORF">HDID_LOCUS1928</name>
</gene>
<dbReference type="AlphaFoldDB" id="A0A0R3SBQ1"/>
<dbReference type="EMBL" id="UYSG01000412">
    <property type="protein sequence ID" value="VDL19389.1"/>
    <property type="molecule type" value="Genomic_DNA"/>
</dbReference>
<sequence length="144" mass="16568">MAFVGSQSNQSTFKLMLPDRMHCDVPFAEVLSYPFYKNTERYEQCLNAAFLTANISEDRFCFILEPGENARTLELVVPALPSSIIGFNSPRTKRLLLFAALRAYLKNQCTYANKRYIREIKLMSDFMTANETSKALNFESQRQV</sequence>
<accession>A0A0R3SBQ1</accession>
<name>A0A0R3SBQ1_HYMDI</name>
<dbReference type="Proteomes" id="UP000274504">
    <property type="component" value="Unassembled WGS sequence"/>
</dbReference>
<dbReference type="OrthoDB" id="6249442at2759"/>
<evidence type="ECO:0000313" key="1">
    <source>
        <dbReference type="EMBL" id="VDL19389.1"/>
    </source>
</evidence>